<accession>A0A6A5SJ66</accession>
<evidence type="ECO:0000313" key="2">
    <source>
        <dbReference type="EMBL" id="KAF1940695.1"/>
    </source>
</evidence>
<dbReference type="EMBL" id="ML976058">
    <property type="protein sequence ID" value="KAF1940695.1"/>
    <property type="molecule type" value="Genomic_DNA"/>
</dbReference>
<dbReference type="Proteomes" id="UP000800038">
    <property type="component" value="Unassembled WGS sequence"/>
</dbReference>
<dbReference type="AlphaFoldDB" id="A0A6A5SJ66"/>
<evidence type="ECO:0000256" key="1">
    <source>
        <dbReference type="SAM" id="SignalP"/>
    </source>
</evidence>
<sequence>MQFTITLLSLASLGLNILPAQSAAVPVPDLARRAEESINHVYRSDTERKRHVYGVDADEIAHTNDKRHVYGVDSDEIAHNNEKRHVYGVDADEIAHTNDKRHVYGVDSDEIA</sequence>
<keyword evidence="3" id="KW-1185">Reference proteome</keyword>
<keyword evidence="1" id="KW-0732">Signal</keyword>
<gene>
    <name evidence="2" type="ORF">EJ02DRAFT_222554</name>
</gene>
<feature type="signal peptide" evidence="1">
    <location>
        <begin position="1"/>
        <end position="24"/>
    </location>
</feature>
<reference evidence="2" key="1">
    <citation type="journal article" date="2020" name="Stud. Mycol.">
        <title>101 Dothideomycetes genomes: a test case for predicting lifestyles and emergence of pathogens.</title>
        <authorList>
            <person name="Haridas S."/>
            <person name="Albert R."/>
            <person name="Binder M."/>
            <person name="Bloem J."/>
            <person name="Labutti K."/>
            <person name="Salamov A."/>
            <person name="Andreopoulos B."/>
            <person name="Baker S."/>
            <person name="Barry K."/>
            <person name="Bills G."/>
            <person name="Bluhm B."/>
            <person name="Cannon C."/>
            <person name="Castanera R."/>
            <person name="Culley D."/>
            <person name="Daum C."/>
            <person name="Ezra D."/>
            <person name="Gonzalez J."/>
            <person name="Henrissat B."/>
            <person name="Kuo A."/>
            <person name="Liang C."/>
            <person name="Lipzen A."/>
            <person name="Lutzoni F."/>
            <person name="Magnuson J."/>
            <person name="Mondo S."/>
            <person name="Nolan M."/>
            <person name="Ohm R."/>
            <person name="Pangilinan J."/>
            <person name="Park H.-J."/>
            <person name="Ramirez L."/>
            <person name="Alfaro M."/>
            <person name="Sun H."/>
            <person name="Tritt A."/>
            <person name="Yoshinaga Y."/>
            <person name="Zwiers L.-H."/>
            <person name="Turgeon B."/>
            <person name="Goodwin S."/>
            <person name="Spatafora J."/>
            <person name="Crous P."/>
            <person name="Grigoriev I."/>
        </authorList>
    </citation>
    <scope>NUCLEOTIDE SEQUENCE</scope>
    <source>
        <strain evidence="2">CBS 161.51</strain>
    </source>
</reference>
<name>A0A6A5SJ66_9PLEO</name>
<dbReference type="OrthoDB" id="4359142at2759"/>
<feature type="chain" id="PRO_5025527933" evidence="1">
    <location>
        <begin position="25"/>
        <end position="112"/>
    </location>
</feature>
<evidence type="ECO:0000313" key="3">
    <source>
        <dbReference type="Proteomes" id="UP000800038"/>
    </source>
</evidence>
<proteinExistence type="predicted"/>
<organism evidence="2 3">
    <name type="scientific">Clathrospora elynae</name>
    <dbReference type="NCBI Taxonomy" id="706981"/>
    <lineage>
        <taxon>Eukaryota</taxon>
        <taxon>Fungi</taxon>
        <taxon>Dikarya</taxon>
        <taxon>Ascomycota</taxon>
        <taxon>Pezizomycotina</taxon>
        <taxon>Dothideomycetes</taxon>
        <taxon>Pleosporomycetidae</taxon>
        <taxon>Pleosporales</taxon>
        <taxon>Diademaceae</taxon>
        <taxon>Clathrospora</taxon>
    </lineage>
</organism>
<protein>
    <submittedName>
        <fullName evidence="2">Uncharacterized protein</fullName>
    </submittedName>
</protein>